<protein>
    <submittedName>
        <fullName evidence="2">Uncharacterized protein</fullName>
    </submittedName>
</protein>
<keyword evidence="3" id="KW-1185">Reference proteome</keyword>
<sequence>MATPSRQGRQPPPPAHRSPNTQAASGPDPKKRRKDIATPEAPAKPLNRKRFLRFLKSHELKYGLTPVARDEASGDVTLVVCRFCQHFGREQRPDKQRRSTKNIKYFRNSFRTDQYQQHHELSHCETWQKYQACTNEEKKLFFPLPEGGTYEMQVPLETQTQKLKVELAPGEVWAVEPTREERQRCFDVAPAIVELVAVMAIGSTEPTVDNAFEKQSHHLMNHAHEPTSNAVARWSPPENTFQSYHLVGTVVDPLYRVVAYSRSQIDCLVELAAAGLSFKQISSVMRSFRSHAPMLLCDLVGGRGREGDSAATATERHLRSNQNWSPEYNEEQTAEFVRLIIAVNLNVIARLLHGCWAFSLVLRASMEHAPVRSYLEFRVKVYGSGAIHNVHLLSIPAFENKCKMMMFNTLERVLNVVLPNWRQRLIGVATDGDAQMPARVLDIVARLQQEAGSLVVYRSSSGCHQLDCIVSNFYSSLQGGCFLLVLKEFSAYIRRQPDLLARMDTPPPLSVNCTSISSKERWIGLGRETNWIAAHRAIICEHLETEKPQSAPDISWWLFFAAVDWLATRVNETFIKLLRNHATIADQIEAVATLSRVCAAGFHALGPLDDPLMASVANAKMYKSRKGRFALSKPNIVAFLRETNPPSIHIINTTEAPFVDLVAENLAICGVNMIESLLELSTALKEEQSPSASRRPNDPKVTEFLPPTLPHELAQLSGHEFAALLQTYGPMVRNFLPEEDIDLMDQELQGLRRGAVRESVLSAALADCNADTPFEAAWALTERRFKLLECFAGGFASVFSCAPIATFGGTSDLAICRSDMDTARVLLADFVLEGSLHAQQFPALMVLNEKLDSEANSAMTVVM</sequence>
<dbReference type="AlphaFoldDB" id="H3GE40"/>
<reference evidence="3" key="1">
    <citation type="journal article" date="2006" name="Science">
        <title>Phytophthora genome sequences uncover evolutionary origins and mechanisms of pathogenesis.</title>
        <authorList>
            <person name="Tyler B.M."/>
            <person name="Tripathy S."/>
            <person name="Zhang X."/>
            <person name="Dehal P."/>
            <person name="Jiang R.H."/>
            <person name="Aerts A."/>
            <person name="Arredondo F.D."/>
            <person name="Baxter L."/>
            <person name="Bensasson D."/>
            <person name="Beynon J.L."/>
            <person name="Chapman J."/>
            <person name="Damasceno C.M."/>
            <person name="Dorrance A.E."/>
            <person name="Dou D."/>
            <person name="Dickerman A.W."/>
            <person name="Dubchak I.L."/>
            <person name="Garbelotto M."/>
            <person name="Gijzen M."/>
            <person name="Gordon S.G."/>
            <person name="Govers F."/>
            <person name="Grunwald N.J."/>
            <person name="Huang W."/>
            <person name="Ivors K.L."/>
            <person name="Jones R.W."/>
            <person name="Kamoun S."/>
            <person name="Krampis K."/>
            <person name="Lamour K.H."/>
            <person name="Lee M.K."/>
            <person name="McDonald W.H."/>
            <person name="Medina M."/>
            <person name="Meijer H.J."/>
            <person name="Nordberg E.K."/>
            <person name="Maclean D.J."/>
            <person name="Ospina-Giraldo M.D."/>
            <person name="Morris P.F."/>
            <person name="Phuntumart V."/>
            <person name="Putnam N.H."/>
            <person name="Rash S."/>
            <person name="Rose J.K."/>
            <person name="Sakihama Y."/>
            <person name="Salamov A.A."/>
            <person name="Savidor A."/>
            <person name="Scheuring C.F."/>
            <person name="Smith B.M."/>
            <person name="Sobral B.W."/>
            <person name="Terry A."/>
            <person name="Torto-Alalibo T.A."/>
            <person name="Win J."/>
            <person name="Xu Z."/>
            <person name="Zhang H."/>
            <person name="Grigoriev I.V."/>
            <person name="Rokhsar D.S."/>
            <person name="Boore J.L."/>
        </authorList>
    </citation>
    <scope>NUCLEOTIDE SEQUENCE [LARGE SCALE GENOMIC DNA]</scope>
    <source>
        <strain evidence="3">Pr102</strain>
    </source>
</reference>
<dbReference type="EMBL" id="DS566002">
    <property type="status" value="NOT_ANNOTATED_CDS"/>
    <property type="molecule type" value="Genomic_DNA"/>
</dbReference>
<dbReference type="STRING" id="164328.H3GE40"/>
<name>H3GE40_PHYRM</name>
<reference evidence="2" key="2">
    <citation type="submission" date="2015-06" db="UniProtKB">
        <authorList>
            <consortium name="EnsemblProtists"/>
        </authorList>
    </citation>
    <scope>IDENTIFICATION</scope>
    <source>
        <strain evidence="2">Pr102</strain>
    </source>
</reference>
<dbReference type="VEuPathDB" id="FungiDB:KRP22_11994"/>
<dbReference type="Proteomes" id="UP000005238">
    <property type="component" value="Unassembled WGS sequence"/>
</dbReference>
<dbReference type="InParanoid" id="H3GE40"/>
<dbReference type="PANTHER" id="PTHR37067:SF3">
    <property type="entry name" value="PX DOMAIN-CONTAINING PROTEIN"/>
    <property type="match status" value="1"/>
</dbReference>
<organism evidence="2 3">
    <name type="scientific">Phytophthora ramorum</name>
    <name type="common">Sudden oak death agent</name>
    <dbReference type="NCBI Taxonomy" id="164328"/>
    <lineage>
        <taxon>Eukaryota</taxon>
        <taxon>Sar</taxon>
        <taxon>Stramenopiles</taxon>
        <taxon>Oomycota</taxon>
        <taxon>Peronosporomycetes</taxon>
        <taxon>Peronosporales</taxon>
        <taxon>Peronosporaceae</taxon>
        <taxon>Phytophthora</taxon>
    </lineage>
</organism>
<dbReference type="VEuPathDB" id="FungiDB:KRP23_6895"/>
<evidence type="ECO:0000256" key="1">
    <source>
        <dbReference type="SAM" id="MobiDB-lite"/>
    </source>
</evidence>
<evidence type="ECO:0000313" key="2">
    <source>
        <dbReference type="EnsemblProtists" id="Phyra73889"/>
    </source>
</evidence>
<dbReference type="PANTHER" id="PTHR37067">
    <property type="entry name" value="PX DOMAIN-CONTAINING PROTEIN"/>
    <property type="match status" value="1"/>
</dbReference>
<feature type="region of interest" description="Disordered" evidence="1">
    <location>
        <begin position="1"/>
        <end position="45"/>
    </location>
</feature>
<dbReference type="HOGENOM" id="CLU_009162_0_0_1"/>
<dbReference type="EnsemblProtists" id="Phyra73889">
    <property type="protein sequence ID" value="Phyra73889"/>
    <property type="gene ID" value="Phyra73889"/>
</dbReference>
<dbReference type="eggNOG" id="ENOG502SJBJ">
    <property type="taxonomic scope" value="Eukaryota"/>
</dbReference>
<evidence type="ECO:0000313" key="3">
    <source>
        <dbReference type="Proteomes" id="UP000005238"/>
    </source>
</evidence>
<dbReference type="OMA" id="NWIAAHR"/>
<proteinExistence type="predicted"/>
<accession>H3GE40</accession>